<dbReference type="GO" id="GO:0051082">
    <property type="term" value="F:unfolded protein binding"/>
    <property type="evidence" value="ECO:0007669"/>
    <property type="project" value="TreeGrafter"/>
</dbReference>
<dbReference type="GO" id="GO:0005634">
    <property type="term" value="C:nucleus"/>
    <property type="evidence" value="ECO:0007669"/>
    <property type="project" value="TreeGrafter"/>
</dbReference>
<gene>
    <name evidence="3" type="ORF">H4R18_002561</name>
</gene>
<dbReference type="Gene3D" id="1.10.287.110">
    <property type="entry name" value="DnaJ domain"/>
    <property type="match status" value="1"/>
</dbReference>
<dbReference type="GO" id="GO:0044183">
    <property type="term" value="F:protein folding chaperone"/>
    <property type="evidence" value="ECO:0007669"/>
    <property type="project" value="TreeGrafter"/>
</dbReference>
<comment type="caution">
    <text evidence="3">The sequence shown here is derived from an EMBL/GenBank/DDBJ whole genome shotgun (WGS) entry which is preliminary data.</text>
</comment>
<dbReference type="Proteomes" id="UP001140217">
    <property type="component" value="Unassembled WGS sequence"/>
</dbReference>
<reference evidence="3" key="1">
    <citation type="submission" date="2022-07" db="EMBL/GenBank/DDBJ databases">
        <title>Phylogenomic reconstructions and comparative analyses of Kickxellomycotina fungi.</title>
        <authorList>
            <person name="Reynolds N.K."/>
            <person name="Stajich J.E."/>
            <person name="Barry K."/>
            <person name="Grigoriev I.V."/>
            <person name="Crous P."/>
            <person name="Smith M.E."/>
        </authorList>
    </citation>
    <scope>NUCLEOTIDE SEQUENCE</scope>
    <source>
        <strain evidence="3">NBRC 105414</strain>
    </source>
</reference>
<evidence type="ECO:0000313" key="3">
    <source>
        <dbReference type="EMBL" id="KAJ2781960.1"/>
    </source>
</evidence>
<accession>A0A9W8HEQ0</accession>
<evidence type="ECO:0000313" key="4">
    <source>
        <dbReference type="Proteomes" id="UP001140217"/>
    </source>
</evidence>
<sequence length="170" mass="17917">MAADYYGLLGVPPTASPAEIRTAYMKRALEMHPDRNPSPAATAEFQALADAYHTLSDPARRAEYDRAPRAGARPSADADGVFGDVFEDMLRPEVGSPGALWSMLGLAGGAILGLVVANVPGAVVGGLVGRRLGAIRDRSGRPVYDAFRDLPHARKAQVLAALATQLLSPR</sequence>
<dbReference type="PRINTS" id="PR00625">
    <property type="entry name" value="JDOMAIN"/>
</dbReference>
<keyword evidence="1" id="KW-0472">Membrane</keyword>
<keyword evidence="4" id="KW-1185">Reference proteome</keyword>
<evidence type="ECO:0000256" key="1">
    <source>
        <dbReference type="SAM" id="Phobius"/>
    </source>
</evidence>
<dbReference type="GO" id="GO:0005737">
    <property type="term" value="C:cytoplasm"/>
    <property type="evidence" value="ECO:0007669"/>
    <property type="project" value="TreeGrafter"/>
</dbReference>
<feature type="domain" description="J" evidence="2">
    <location>
        <begin position="4"/>
        <end position="68"/>
    </location>
</feature>
<keyword evidence="1" id="KW-0812">Transmembrane</keyword>
<protein>
    <recommendedName>
        <fullName evidence="2">J domain-containing protein</fullName>
    </recommendedName>
</protein>
<dbReference type="InterPro" id="IPR001623">
    <property type="entry name" value="DnaJ_domain"/>
</dbReference>
<dbReference type="PROSITE" id="PS50076">
    <property type="entry name" value="DNAJ_2"/>
    <property type="match status" value="1"/>
</dbReference>
<dbReference type="PANTHER" id="PTHR43948:SF21">
    <property type="entry name" value="DNAJ DOMAIN-CONTAINING PROTEIN"/>
    <property type="match status" value="1"/>
</dbReference>
<dbReference type="AlphaFoldDB" id="A0A9W8HEQ0"/>
<evidence type="ECO:0000259" key="2">
    <source>
        <dbReference type="PROSITE" id="PS50076"/>
    </source>
</evidence>
<organism evidence="3 4">
    <name type="scientific">Coemansia javaensis</name>
    <dbReference type="NCBI Taxonomy" id="2761396"/>
    <lineage>
        <taxon>Eukaryota</taxon>
        <taxon>Fungi</taxon>
        <taxon>Fungi incertae sedis</taxon>
        <taxon>Zoopagomycota</taxon>
        <taxon>Kickxellomycotina</taxon>
        <taxon>Kickxellomycetes</taxon>
        <taxon>Kickxellales</taxon>
        <taxon>Kickxellaceae</taxon>
        <taxon>Coemansia</taxon>
    </lineage>
</organism>
<dbReference type="CDD" id="cd06257">
    <property type="entry name" value="DnaJ"/>
    <property type="match status" value="1"/>
</dbReference>
<feature type="transmembrane region" description="Helical" evidence="1">
    <location>
        <begin position="99"/>
        <end position="128"/>
    </location>
</feature>
<dbReference type="GO" id="GO:0051087">
    <property type="term" value="F:protein-folding chaperone binding"/>
    <property type="evidence" value="ECO:0007669"/>
    <property type="project" value="TreeGrafter"/>
</dbReference>
<dbReference type="SUPFAM" id="SSF46565">
    <property type="entry name" value="Chaperone J-domain"/>
    <property type="match status" value="1"/>
</dbReference>
<dbReference type="SMART" id="SM00271">
    <property type="entry name" value="DnaJ"/>
    <property type="match status" value="1"/>
</dbReference>
<dbReference type="EMBL" id="JANBUL010000087">
    <property type="protein sequence ID" value="KAJ2781960.1"/>
    <property type="molecule type" value="Genomic_DNA"/>
</dbReference>
<proteinExistence type="predicted"/>
<name>A0A9W8HEQ0_9FUNG</name>
<dbReference type="Pfam" id="PF00226">
    <property type="entry name" value="DnaJ"/>
    <property type="match status" value="1"/>
</dbReference>
<keyword evidence="1" id="KW-1133">Transmembrane helix</keyword>
<dbReference type="OrthoDB" id="442087at2759"/>
<dbReference type="PANTHER" id="PTHR43948">
    <property type="entry name" value="DNAJ HOMOLOG SUBFAMILY B"/>
    <property type="match status" value="1"/>
</dbReference>
<dbReference type="InterPro" id="IPR036869">
    <property type="entry name" value="J_dom_sf"/>
</dbReference>